<evidence type="ECO:0000313" key="2">
    <source>
        <dbReference type="Proteomes" id="UP000245626"/>
    </source>
</evidence>
<organism evidence="1 2">
    <name type="scientific">Violaceomyces palustris</name>
    <dbReference type="NCBI Taxonomy" id="1673888"/>
    <lineage>
        <taxon>Eukaryota</taxon>
        <taxon>Fungi</taxon>
        <taxon>Dikarya</taxon>
        <taxon>Basidiomycota</taxon>
        <taxon>Ustilaginomycotina</taxon>
        <taxon>Ustilaginomycetes</taxon>
        <taxon>Violaceomycetales</taxon>
        <taxon>Violaceomycetaceae</taxon>
        <taxon>Violaceomyces</taxon>
    </lineage>
</organism>
<dbReference type="Proteomes" id="UP000245626">
    <property type="component" value="Unassembled WGS sequence"/>
</dbReference>
<accession>A0ACD0NWD8</accession>
<proteinExistence type="predicted"/>
<name>A0ACD0NWD8_9BASI</name>
<keyword evidence="2" id="KW-1185">Reference proteome</keyword>
<reference evidence="1 2" key="1">
    <citation type="journal article" date="2018" name="Mol. Biol. Evol.">
        <title>Broad Genomic Sampling Reveals a Smut Pathogenic Ancestry of the Fungal Clade Ustilaginomycotina.</title>
        <authorList>
            <person name="Kijpornyongpan T."/>
            <person name="Mondo S.J."/>
            <person name="Barry K."/>
            <person name="Sandor L."/>
            <person name="Lee J."/>
            <person name="Lipzen A."/>
            <person name="Pangilinan J."/>
            <person name="LaButti K."/>
            <person name="Hainaut M."/>
            <person name="Henrissat B."/>
            <person name="Grigoriev I.V."/>
            <person name="Spatafora J.W."/>
            <person name="Aime M.C."/>
        </authorList>
    </citation>
    <scope>NUCLEOTIDE SEQUENCE [LARGE SCALE GENOMIC DNA]</scope>
    <source>
        <strain evidence="1 2">SA 807</strain>
    </source>
</reference>
<gene>
    <name evidence="1" type="ORF">IE53DRAFT_379967</name>
</gene>
<evidence type="ECO:0000313" key="1">
    <source>
        <dbReference type="EMBL" id="PWN50183.1"/>
    </source>
</evidence>
<sequence>MSEQQHRAHRPSQAGPNSEKAKKASKHQNGYNPKAFISANPHVAEKQIRRNAEKNQKRLHVPLVDRTPEDEPPPIIVAVVGPEGVGKTTLMRSLIRRFTKHTLAEIKGPVTVVSGKKRRVTFIECNNDINSMIDIGKVADLILLMIDGSFGFEMETMEFLNVLQAHGFPKVIGVLTHLDLIKKSKTLRATKKRLKQRFWTEIYDGAKLFYLSGIINGRYPDVEIQNLSRFISVMKFRPLIFRNAHPYLLADRLEDLTPRELVRQNPKADRTITVYGYLRGTNLRPNQRVHIPGAGDLSIKSVEKLNDPCPLPTNDSEKRRKLSDKAKLIHAPMSDVGGVMFDKDAVYINVPGNFTRKGDDADGQGEDDQDRGEGERMVMDLQDAKVTLDDMASKAELKLFESSAAPLRADESPRDDSARSKGKRVRRAAFDDVREDDDDGDDDDEGEEDEEDEEPEEYDDDGDENRGTGRFRSRRGLDDDGDRGDEMGEGNIAYAESDSDLELGDDEDQSGEDDDSGGEDSEDEDEEDGDEEVAPWKRDLASKAQETVMANRRRKRADLTRLIYHSDKTPEQIASGDIYGDSNDDKGSDPASFEDRIEDDDFFRPAKDGLGDGIDALEGNGVEVPDQSRPAYEPQALSRWENERVLDSIRHLFITGDEPNNLGADGDGDDNDDDHPDGEDEEAAEGNGDQVDKGEKSREAALAAKKEALKRRFDEQYDDPDDAGDGQDWYDEQKAALAKQAEMNRAEFANEDEETRQLVEGYRPGTYVRLELDKVPCELVNYFDPAFPLLVGGLLASEETFGFVQVRIKRHRWFKKILKTNDPLIFSLGWRRFQSIPIYSLDDGTRNRMLKYTPEHMHCLATFWGPTSAPNTGFLAFNSLNSDTPGFRVSATGVVLDVDSGTQKIVKKLKLTGTPSKVFKNTAFIKDMFNSALEVAKFEGAHIKTVSGIRGQVKKALAKPEGHFRAAFEDKILMSDIVFLRAWYSIKPRKLYNPVTSLLLSPSSREWRGMRLTGTVRREEQIKTPLNINSTYKPVQRPENRKFNPLKIPKKLQAELPFASKPKTMKAQKKKTYLQKRAVVLEGDEKKAVALLQQMRAVQKEKVQKRRDKQVERRESKEKLALKDEAIRAEKRKAEMKDIYRSQGLKQAKRAKLSSKGRGDD</sequence>
<protein>
    <submittedName>
        <fullName evidence="1">DUF663-domain-containing protein</fullName>
    </submittedName>
</protein>
<dbReference type="EMBL" id="KZ819960">
    <property type="protein sequence ID" value="PWN50183.1"/>
    <property type="molecule type" value="Genomic_DNA"/>
</dbReference>